<dbReference type="ExpressionAtlas" id="A0A5K4F8Q2">
    <property type="expression patterns" value="baseline"/>
</dbReference>
<sequence length="83" mass="9443">MSNLAALVKKHVPLIKFRSQLKNSINISRNSGDPQTRINSTFVVKSSVPPELAVEPSLINPKFRRKRMTNEEVAFYERGFLAE</sequence>
<protein>
    <submittedName>
        <fullName evidence="2">28S ribosomal protein S36, mitochondrial</fullName>
    </submittedName>
</protein>
<organism evidence="1 2">
    <name type="scientific">Schistosoma mansoni</name>
    <name type="common">Blood fluke</name>
    <dbReference type="NCBI Taxonomy" id="6183"/>
    <lineage>
        <taxon>Eukaryota</taxon>
        <taxon>Metazoa</taxon>
        <taxon>Spiralia</taxon>
        <taxon>Lophotrochozoa</taxon>
        <taxon>Platyhelminthes</taxon>
        <taxon>Trematoda</taxon>
        <taxon>Digenea</taxon>
        <taxon>Strigeidida</taxon>
        <taxon>Schistosomatoidea</taxon>
        <taxon>Schistosomatidae</taxon>
        <taxon>Schistosoma</taxon>
    </lineage>
</organism>
<dbReference type="InParanoid" id="A0A5K4F8Q2"/>
<reference evidence="1" key="1">
    <citation type="journal article" date="2012" name="PLoS Negl. Trop. Dis.">
        <title>A systematically improved high quality genome and transcriptome of the human blood fluke Schistosoma mansoni.</title>
        <authorList>
            <person name="Protasio A.V."/>
            <person name="Tsai I.J."/>
            <person name="Babbage A."/>
            <person name="Nichol S."/>
            <person name="Hunt M."/>
            <person name="Aslett M.A."/>
            <person name="De Silva N."/>
            <person name="Velarde G.S."/>
            <person name="Anderson T.J."/>
            <person name="Clark R.C."/>
            <person name="Davidson C."/>
            <person name="Dillon G.P."/>
            <person name="Holroyd N.E."/>
            <person name="LoVerde P.T."/>
            <person name="Lloyd C."/>
            <person name="McQuillan J."/>
            <person name="Oliveira G."/>
            <person name="Otto T.D."/>
            <person name="Parker-Manuel S.J."/>
            <person name="Quail M.A."/>
            <person name="Wilson R.A."/>
            <person name="Zerlotini A."/>
            <person name="Dunne D.W."/>
            <person name="Berriman M."/>
        </authorList>
    </citation>
    <scope>NUCLEOTIDE SEQUENCE [LARGE SCALE GENOMIC DNA]</scope>
    <source>
        <strain evidence="1">Puerto Rican</strain>
    </source>
</reference>
<evidence type="ECO:0000313" key="1">
    <source>
        <dbReference type="Proteomes" id="UP000008854"/>
    </source>
</evidence>
<keyword evidence="1" id="KW-1185">Reference proteome</keyword>
<dbReference type="Proteomes" id="UP000008854">
    <property type="component" value="Unassembled WGS sequence"/>
</dbReference>
<reference evidence="2 3" key="2">
    <citation type="submission" date="2019-11" db="UniProtKB">
        <authorList>
            <consortium name="WormBaseParasite"/>
        </authorList>
    </citation>
    <scope>IDENTIFICATION</scope>
    <source>
        <strain evidence="2 3">Puerto Rican</strain>
    </source>
</reference>
<accession>A0A5K4F8Q2</accession>
<dbReference type="AlphaFoldDB" id="A0A5K4F8Q2"/>
<name>A0A5K4F8Q2_SCHMA</name>
<evidence type="ECO:0000313" key="3">
    <source>
        <dbReference type="WBParaSite" id="Smp_320270.2"/>
    </source>
</evidence>
<proteinExistence type="predicted"/>
<accession>A0A5K4F5B6</accession>
<dbReference type="WBParaSite" id="Smp_320270.2">
    <property type="protein sequence ID" value="Smp_320270.2"/>
    <property type="gene ID" value="Smp_320270"/>
</dbReference>
<dbReference type="WBParaSite" id="Smp_320270.1">
    <property type="protein sequence ID" value="Smp_320270.1"/>
    <property type="gene ID" value="Smp_320270"/>
</dbReference>
<evidence type="ECO:0000313" key="2">
    <source>
        <dbReference type="WBParaSite" id="Smp_320270.1"/>
    </source>
</evidence>